<keyword evidence="2 4" id="KW-0863">Zinc-finger</keyword>
<dbReference type="InterPro" id="IPR007527">
    <property type="entry name" value="Znf_SWIM"/>
</dbReference>
<sequence length="705" mass="81160">MDLPEILLFASEFDVLSDDQNVIDGGELSDSSKDLEEGLVDVSLVEDNSEEDEETTEARGKVRRYVQMEKTLARGMMTKVMLKKEIWDNQERVLLFRYVKNDGTRVRAKCLCKKDANGWFLFMVRLGQKMYVVKKYIAEHSCLVGTFKNRRATGKVIANKFFDVINGMPFIKPRHLKAMVRKELGVFISDKVCRNAKAIVLRKLEKQFKEDFLVLNSYVLELKEANPESTVTVVSKRQEGLQYPISQRIYICLTPIREGFMAGCRNIIGIDWCFLKGLVKGMLLVAVGRDGNNQMFPVAWVVVEKETTESWVWFIQHLSSDLRLGDGLGWSLISDMQKRIIHTVRDLLPLIKHRMCARHVYARWGKRHAGKEIQLQFWNTSRSTNKVDMLMHLDRMRGLKEGTSAVEDLLENWPIEGWCCAFFNDVVKCEVIDNNMCETFNGVILEARHKAIITMLEDIRQYCMTRIVVKRENTAKWKSSCGPRICARIEKERAKSGKWQVEWSGGAKHEVFWDNLFFHAREGYVVLLENHSCSCGKWDKTGIPCQHALAALAFQGLDPLEYIAHWFKKETYLKAYQFPVNPLRGRAFWATSEEGPLLPPIVKKMPRRPATKRRREPMEPRNKSKTNISREGRVMTCSICHTKGHNKARCAQRTNVNHSGGIIVGREVRYGSAFITASELLGPNVRNLECRDQKGRKRKVQGLIQ</sequence>
<gene>
    <name evidence="8" type="primary">LOC120274218</name>
</gene>
<dbReference type="GeneID" id="120274218"/>
<evidence type="ECO:0000256" key="3">
    <source>
        <dbReference type="ARBA" id="ARBA00022833"/>
    </source>
</evidence>
<keyword evidence="1" id="KW-0479">Metal-binding</keyword>
<feature type="domain" description="SWIM-type" evidence="6">
    <location>
        <begin position="524"/>
        <end position="556"/>
    </location>
</feature>
<evidence type="ECO:0000256" key="2">
    <source>
        <dbReference type="ARBA" id="ARBA00022771"/>
    </source>
</evidence>
<evidence type="ECO:0000256" key="4">
    <source>
        <dbReference type="PROSITE-ProRule" id="PRU00325"/>
    </source>
</evidence>
<feature type="region of interest" description="Disordered" evidence="5">
    <location>
        <begin position="600"/>
        <end position="628"/>
    </location>
</feature>
<dbReference type="Proteomes" id="UP001515500">
    <property type="component" value="Chromosome 2"/>
</dbReference>
<dbReference type="PANTHER" id="PTHR31973:SF197">
    <property type="entry name" value="SWIM-TYPE DOMAIN-CONTAINING PROTEIN"/>
    <property type="match status" value="1"/>
</dbReference>
<keyword evidence="7" id="KW-1185">Reference proteome</keyword>
<dbReference type="AlphaFoldDB" id="A0AB40CAM0"/>
<reference evidence="8" key="1">
    <citation type="submission" date="2025-08" db="UniProtKB">
        <authorList>
            <consortium name="RefSeq"/>
        </authorList>
    </citation>
    <scope>IDENTIFICATION</scope>
</reference>
<dbReference type="InterPro" id="IPR018289">
    <property type="entry name" value="MULE_transposase_dom"/>
</dbReference>
<evidence type="ECO:0000256" key="5">
    <source>
        <dbReference type="SAM" id="MobiDB-lite"/>
    </source>
</evidence>
<name>A0AB40CAM0_DIOCR</name>
<feature type="compositionally biased region" description="Basic and acidic residues" evidence="5">
    <location>
        <begin position="616"/>
        <end position="628"/>
    </location>
</feature>
<dbReference type="Pfam" id="PF10551">
    <property type="entry name" value="MULE"/>
    <property type="match status" value="1"/>
</dbReference>
<evidence type="ECO:0000313" key="8">
    <source>
        <dbReference type="RefSeq" id="XP_039136882.1"/>
    </source>
</evidence>
<dbReference type="InterPro" id="IPR006564">
    <property type="entry name" value="Znf_PMZ"/>
</dbReference>
<dbReference type="PROSITE" id="PS50966">
    <property type="entry name" value="ZF_SWIM"/>
    <property type="match status" value="1"/>
</dbReference>
<evidence type="ECO:0000256" key="1">
    <source>
        <dbReference type="ARBA" id="ARBA00022723"/>
    </source>
</evidence>
<evidence type="ECO:0000259" key="6">
    <source>
        <dbReference type="PROSITE" id="PS50966"/>
    </source>
</evidence>
<proteinExistence type="predicted"/>
<accession>A0AB40CAM0</accession>
<feature type="compositionally biased region" description="Basic residues" evidence="5">
    <location>
        <begin position="604"/>
        <end position="615"/>
    </location>
</feature>
<dbReference type="GO" id="GO:0008270">
    <property type="term" value="F:zinc ion binding"/>
    <property type="evidence" value="ECO:0007669"/>
    <property type="project" value="UniProtKB-KW"/>
</dbReference>
<evidence type="ECO:0000313" key="7">
    <source>
        <dbReference type="Proteomes" id="UP001515500"/>
    </source>
</evidence>
<dbReference type="RefSeq" id="XP_039136882.1">
    <property type="nucleotide sequence ID" value="XM_039280948.1"/>
</dbReference>
<organism evidence="7 8">
    <name type="scientific">Dioscorea cayennensis subsp. rotundata</name>
    <name type="common">White Guinea yam</name>
    <name type="synonym">Dioscorea rotundata</name>
    <dbReference type="NCBI Taxonomy" id="55577"/>
    <lineage>
        <taxon>Eukaryota</taxon>
        <taxon>Viridiplantae</taxon>
        <taxon>Streptophyta</taxon>
        <taxon>Embryophyta</taxon>
        <taxon>Tracheophyta</taxon>
        <taxon>Spermatophyta</taxon>
        <taxon>Magnoliopsida</taxon>
        <taxon>Liliopsida</taxon>
        <taxon>Dioscoreales</taxon>
        <taxon>Dioscoreaceae</taxon>
        <taxon>Dioscorea</taxon>
    </lineage>
</organism>
<keyword evidence="3" id="KW-0862">Zinc</keyword>
<dbReference type="SMART" id="SM00575">
    <property type="entry name" value="ZnF_PMZ"/>
    <property type="match status" value="1"/>
</dbReference>
<protein>
    <submittedName>
        <fullName evidence="8">Uncharacterized protein LOC120274218</fullName>
    </submittedName>
</protein>
<dbReference type="PANTHER" id="PTHR31973">
    <property type="entry name" value="POLYPROTEIN, PUTATIVE-RELATED"/>
    <property type="match status" value="1"/>
</dbReference>
<dbReference type="Pfam" id="PF04434">
    <property type="entry name" value="SWIM"/>
    <property type="match status" value="1"/>
</dbReference>